<reference evidence="6" key="1">
    <citation type="submission" date="2009-05" db="EMBL/GenBank/DDBJ databases">
        <authorList>
            <person name="Harkins D.M."/>
            <person name="DeShazer D."/>
            <person name="Woods D.E."/>
            <person name="Brinkac L.M."/>
            <person name="Brown K.A."/>
            <person name="Hung G.C."/>
            <person name="Tuanyok A."/>
            <person name="Zhang B."/>
            <person name="Nierman W.C."/>
        </authorList>
    </citation>
    <scope>NUCLEOTIDE SEQUENCE [LARGE SCALE GENOMIC DNA]</scope>
    <source>
        <strain evidence="6">1710a</strain>
    </source>
</reference>
<proteinExistence type="inferred from homology"/>
<dbReference type="GO" id="GO:0006351">
    <property type="term" value="P:DNA-templated transcription"/>
    <property type="evidence" value="ECO:0007669"/>
    <property type="project" value="TreeGrafter"/>
</dbReference>
<evidence type="ECO:0000256" key="4">
    <source>
        <dbReference type="ARBA" id="ARBA00023163"/>
    </source>
</evidence>
<organism evidence="6">
    <name type="scientific">Burkholderia pseudomallei 1710a</name>
    <dbReference type="NCBI Taxonomy" id="320371"/>
    <lineage>
        <taxon>Bacteria</taxon>
        <taxon>Pseudomonadati</taxon>
        <taxon>Pseudomonadota</taxon>
        <taxon>Betaproteobacteria</taxon>
        <taxon>Burkholderiales</taxon>
        <taxon>Burkholderiaceae</taxon>
        <taxon>Burkholderia</taxon>
        <taxon>pseudomallei group</taxon>
    </lineage>
</organism>
<dbReference type="Proteomes" id="UP000001812">
    <property type="component" value="Chromosome II"/>
</dbReference>
<dbReference type="SUPFAM" id="SSF53850">
    <property type="entry name" value="Periplasmic binding protein-like II"/>
    <property type="match status" value="1"/>
</dbReference>
<dbReference type="InterPro" id="IPR005119">
    <property type="entry name" value="LysR_subst-bd"/>
</dbReference>
<dbReference type="PROSITE" id="PS50931">
    <property type="entry name" value="HTH_LYSR"/>
    <property type="match status" value="1"/>
</dbReference>
<dbReference type="EMBL" id="CM000833">
    <property type="protein sequence ID" value="EET04093.1"/>
    <property type="molecule type" value="Genomic_DNA"/>
</dbReference>
<dbReference type="RefSeq" id="WP_004190485.1">
    <property type="nucleotide sequence ID" value="NZ_CM000833.1"/>
</dbReference>
<dbReference type="SUPFAM" id="SSF46785">
    <property type="entry name" value="Winged helix' DNA-binding domain"/>
    <property type="match status" value="1"/>
</dbReference>
<dbReference type="GO" id="GO:0003700">
    <property type="term" value="F:DNA-binding transcription factor activity"/>
    <property type="evidence" value="ECO:0007669"/>
    <property type="project" value="InterPro"/>
</dbReference>
<comment type="similarity">
    <text evidence="1">Belongs to the LysR transcriptional regulatory family.</text>
</comment>
<dbReference type="Gene3D" id="3.40.190.10">
    <property type="entry name" value="Periplasmic binding protein-like II"/>
    <property type="match status" value="2"/>
</dbReference>
<dbReference type="HOGENOM" id="CLU_039613_37_0_4"/>
<keyword evidence="3" id="KW-0238">DNA-binding</keyword>
<protein>
    <submittedName>
        <fullName evidence="6">Transcriptional regulator, LysR family</fullName>
    </submittedName>
</protein>
<accession>A0A0E1VTA1</accession>
<evidence type="ECO:0000313" key="6">
    <source>
        <dbReference type="EMBL" id="EET04093.1"/>
    </source>
</evidence>
<dbReference type="Pfam" id="PF03466">
    <property type="entry name" value="LysR_substrate"/>
    <property type="match status" value="1"/>
</dbReference>
<dbReference type="PANTHER" id="PTHR30537:SF79">
    <property type="entry name" value="TRANSCRIPTIONAL REGULATOR-RELATED"/>
    <property type="match status" value="1"/>
</dbReference>
<keyword evidence="2" id="KW-0805">Transcription regulation</keyword>
<feature type="domain" description="HTH lysR-type" evidence="5">
    <location>
        <begin position="12"/>
        <end position="69"/>
    </location>
</feature>
<dbReference type="InterPro" id="IPR036390">
    <property type="entry name" value="WH_DNA-bd_sf"/>
</dbReference>
<dbReference type="GeneID" id="92976932"/>
<evidence type="ECO:0000256" key="2">
    <source>
        <dbReference type="ARBA" id="ARBA00023015"/>
    </source>
</evidence>
<dbReference type="InterPro" id="IPR036388">
    <property type="entry name" value="WH-like_DNA-bd_sf"/>
</dbReference>
<dbReference type="InterPro" id="IPR000847">
    <property type="entry name" value="LysR_HTH_N"/>
</dbReference>
<sequence>MNPSDLRDLRLPSLDGLLAFVAAARHGTFERAAEELCVTGSAVAKRVAALEQLLGVQLLVRSGKALTLTAAGNEYLHQVHAPLHLLAAVPLHRRNAGKTERLRICAPPTFARQILVARLDAFTLAHPGVELEVMLASPFPDAPPTGADLWIRGGGPIVSGATVLMVDALTPLAAPSLVERFAPLRRPADLAALPLLCTPLEPWTPWFRVAGLDWPEPANGPKLLDLGLLLEAAVSGQGVALGSPALARPWLAAGALVPLFPRIVRPAAPYYLMPYAPRAAAGAFAAWLADVCERAVRDGAEFLSRHG</sequence>
<dbReference type="PANTHER" id="PTHR30537">
    <property type="entry name" value="HTH-TYPE TRANSCRIPTIONAL REGULATOR"/>
    <property type="match status" value="1"/>
</dbReference>
<evidence type="ECO:0000256" key="1">
    <source>
        <dbReference type="ARBA" id="ARBA00009437"/>
    </source>
</evidence>
<dbReference type="InterPro" id="IPR058163">
    <property type="entry name" value="LysR-type_TF_proteobact-type"/>
</dbReference>
<dbReference type="AlphaFoldDB" id="A0A0E1VTA1"/>
<keyword evidence="4" id="KW-0804">Transcription</keyword>
<gene>
    <name evidence="6" type="ORF">BURPS1710A_A2159</name>
</gene>
<dbReference type="Gene3D" id="1.10.10.10">
    <property type="entry name" value="Winged helix-like DNA-binding domain superfamily/Winged helix DNA-binding domain"/>
    <property type="match status" value="1"/>
</dbReference>
<dbReference type="Pfam" id="PF00126">
    <property type="entry name" value="HTH_1"/>
    <property type="match status" value="1"/>
</dbReference>
<dbReference type="GO" id="GO:0043565">
    <property type="term" value="F:sequence-specific DNA binding"/>
    <property type="evidence" value="ECO:0007669"/>
    <property type="project" value="TreeGrafter"/>
</dbReference>
<evidence type="ECO:0000259" key="5">
    <source>
        <dbReference type="PROSITE" id="PS50931"/>
    </source>
</evidence>
<evidence type="ECO:0000256" key="3">
    <source>
        <dbReference type="ARBA" id="ARBA00023125"/>
    </source>
</evidence>
<name>A0A0E1VTA1_BURPE</name>